<dbReference type="Proteomes" id="UP000236520">
    <property type="component" value="Unassembled WGS sequence"/>
</dbReference>
<keyword evidence="2" id="KW-0812">Transmembrane</keyword>
<proteinExistence type="predicted"/>
<keyword evidence="2" id="KW-1133">Transmembrane helix</keyword>
<dbReference type="AlphaFoldDB" id="A0A2J7Z3R3"/>
<evidence type="ECO:0000313" key="4">
    <source>
        <dbReference type="Proteomes" id="UP000236520"/>
    </source>
</evidence>
<evidence type="ECO:0000256" key="1">
    <source>
        <dbReference type="SAM" id="MobiDB-lite"/>
    </source>
</evidence>
<feature type="transmembrane region" description="Helical" evidence="2">
    <location>
        <begin position="137"/>
        <end position="156"/>
    </location>
</feature>
<accession>A0A2J7Z3R3</accession>
<dbReference type="RefSeq" id="WP_102933496.1">
    <property type="nucleotide sequence ID" value="NZ_LJIW01000001.1"/>
</dbReference>
<feature type="region of interest" description="Disordered" evidence="1">
    <location>
        <begin position="1"/>
        <end position="75"/>
    </location>
</feature>
<reference evidence="3 4" key="1">
    <citation type="submission" date="2015-09" db="EMBL/GenBank/DDBJ databases">
        <title>Genome sequence, genome mining and natural product profiling of a biocontrol bacterium Streptomyces malaysiensis F913.</title>
        <authorList>
            <person name="Xu Y."/>
            <person name="Wei J."/>
            <person name="Xie J."/>
            <person name="Li T."/>
            <person name="Zhou Z."/>
        </authorList>
    </citation>
    <scope>NUCLEOTIDE SEQUENCE [LARGE SCALE GENOMIC DNA]</scope>
    <source>
        <strain evidence="3 4">F913</strain>
    </source>
</reference>
<evidence type="ECO:0000256" key="2">
    <source>
        <dbReference type="SAM" id="Phobius"/>
    </source>
</evidence>
<sequence>MDTTKTDQPTDTAAQPAEAEEATAEGVPNAVSDPRKTPDARETQDPEETPDDSETSASVGETTADDTAPPSPATAPGIVLGAASVVGAGLGLASLTGTWLGTMLQERKQLTGQIKAQSGSAADQIAMVYGTPWHTAALVNGLFALVAVVIAGVVLLRQRRPATAGAPWVTAVAWGAVALGVIGLLIAAAMGLDLFSALPKVPASPNTPAG</sequence>
<protein>
    <submittedName>
        <fullName evidence="3">Uncharacterized protein</fullName>
    </submittedName>
</protein>
<gene>
    <name evidence="3" type="ORF">SMF913_10929</name>
</gene>
<organism evidence="3 4">
    <name type="scientific">Streptomyces malaysiensis</name>
    <dbReference type="NCBI Taxonomy" id="92644"/>
    <lineage>
        <taxon>Bacteria</taxon>
        <taxon>Bacillati</taxon>
        <taxon>Actinomycetota</taxon>
        <taxon>Actinomycetes</taxon>
        <taxon>Kitasatosporales</taxon>
        <taxon>Streptomycetaceae</taxon>
        <taxon>Streptomyces</taxon>
        <taxon>Streptomyces violaceusniger group</taxon>
    </lineage>
</organism>
<feature type="compositionally biased region" description="Acidic residues" evidence="1">
    <location>
        <begin position="45"/>
        <end position="54"/>
    </location>
</feature>
<keyword evidence="2" id="KW-0472">Membrane</keyword>
<comment type="caution">
    <text evidence="3">The sequence shown here is derived from an EMBL/GenBank/DDBJ whole genome shotgun (WGS) entry which is preliminary data.</text>
</comment>
<evidence type="ECO:0000313" key="3">
    <source>
        <dbReference type="EMBL" id="PNG94904.1"/>
    </source>
</evidence>
<dbReference type="EMBL" id="LJIW01000001">
    <property type="protein sequence ID" value="PNG94904.1"/>
    <property type="molecule type" value="Genomic_DNA"/>
</dbReference>
<feature type="compositionally biased region" description="Basic and acidic residues" evidence="1">
    <location>
        <begin position="33"/>
        <end position="44"/>
    </location>
</feature>
<name>A0A2J7Z3R3_STRMQ</name>
<feature type="transmembrane region" description="Helical" evidence="2">
    <location>
        <begin position="78"/>
        <end position="100"/>
    </location>
</feature>
<keyword evidence="4" id="KW-1185">Reference proteome</keyword>
<feature type="transmembrane region" description="Helical" evidence="2">
    <location>
        <begin position="168"/>
        <end position="192"/>
    </location>
</feature>